<evidence type="ECO:0000313" key="1">
    <source>
        <dbReference type="EMBL" id="VAX04424.1"/>
    </source>
</evidence>
<dbReference type="EMBL" id="UOFW01000092">
    <property type="protein sequence ID" value="VAX04424.1"/>
    <property type="molecule type" value="Genomic_DNA"/>
</dbReference>
<gene>
    <name evidence="1" type="ORF">MNBD_ALPHA03-1704</name>
</gene>
<proteinExistence type="predicted"/>
<name>A0A3B1AX74_9ZZZZ</name>
<sequence length="75" mass="8925">MEQEDFSSLPKKKLKKLISETQDVLNQLKRELKLRKEGKQHDEIDHLEEYFEDASHNLSNLKKFIQNVISEVKSK</sequence>
<dbReference type="AlphaFoldDB" id="A0A3B1AX74"/>
<accession>A0A3B1AX74</accession>
<reference evidence="1" key="1">
    <citation type="submission" date="2018-06" db="EMBL/GenBank/DDBJ databases">
        <authorList>
            <person name="Zhirakovskaya E."/>
        </authorList>
    </citation>
    <scope>NUCLEOTIDE SEQUENCE</scope>
</reference>
<organism evidence="1">
    <name type="scientific">hydrothermal vent metagenome</name>
    <dbReference type="NCBI Taxonomy" id="652676"/>
    <lineage>
        <taxon>unclassified sequences</taxon>
        <taxon>metagenomes</taxon>
        <taxon>ecological metagenomes</taxon>
    </lineage>
</organism>
<protein>
    <submittedName>
        <fullName evidence="1">Uncharacterized protein</fullName>
    </submittedName>
</protein>